<comment type="caution">
    <text evidence="2">The sequence shown here is derived from an EMBL/GenBank/DDBJ whole genome shotgun (WGS) entry which is preliminary data.</text>
</comment>
<evidence type="ECO:0000313" key="3">
    <source>
        <dbReference type="Proteomes" id="UP001432146"/>
    </source>
</evidence>
<organism evidence="2 3">
    <name type="scientific">Tetragonisca angustula</name>
    <dbReference type="NCBI Taxonomy" id="166442"/>
    <lineage>
        <taxon>Eukaryota</taxon>
        <taxon>Metazoa</taxon>
        <taxon>Ecdysozoa</taxon>
        <taxon>Arthropoda</taxon>
        <taxon>Hexapoda</taxon>
        <taxon>Insecta</taxon>
        <taxon>Pterygota</taxon>
        <taxon>Neoptera</taxon>
        <taxon>Endopterygota</taxon>
        <taxon>Hymenoptera</taxon>
        <taxon>Apocrita</taxon>
        <taxon>Aculeata</taxon>
        <taxon>Apoidea</taxon>
        <taxon>Anthophila</taxon>
        <taxon>Apidae</taxon>
        <taxon>Tetragonisca</taxon>
    </lineage>
</organism>
<dbReference type="AlphaFoldDB" id="A0AAW1A6A6"/>
<feature type="compositionally biased region" description="Basic and acidic residues" evidence="1">
    <location>
        <begin position="115"/>
        <end position="130"/>
    </location>
</feature>
<accession>A0AAW1A6A6</accession>
<evidence type="ECO:0000313" key="2">
    <source>
        <dbReference type="EMBL" id="KAK9305281.1"/>
    </source>
</evidence>
<keyword evidence="3" id="KW-1185">Reference proteome</keyword>
<dbReference type="EMBL" id="JAWNGG020000053">
    <property type="protein sequence ID" value="KAK9305281.1"/>
    <property type="molecule type" value="Genomic_DNA"/>
</dbReference>
<reference evidence="2 3" key="1">
    <citation type="submission" date="2024-05" db="EMBL/GenBank/DDBJ databases">
        <title>The nuclear and mitochondrial genome assemblies of Tetragonisca angustula (Apidae: Meliponini), a tiny yet remarkable pollinator in the Neotropics.</title>
        <authorList>
            <person name="Ferrari R."/>
            <person name="Ricardo P.C."/>
            <person name="Dias F.C."/>
            <person name="Araujo N.S."/>
            <person name="Soares D.O."/>
            <person name="Zhou Q.-S."/>
            <person name="Zhu C.-D."/>
            <person name="Coutinho L."/>
            <person name="Airas M.C."/>
            <person name="Batista T.M."/>
        </authorList>
    </citation>
    <scope>NUCLEOTIDE SEQUENCE [LARGE SCALE GENOMIC DNA]</scope>
    <source>
        <strain evidence="2">ASF017062</strain>
        <tissue evidence="2">Abdomen</tissue>
    </source>
</reference>
<proteinExistence type="predicted"/>
<protein>
    <submittedName>
        <fullName evidence="2">Uncharacterized protein</fullName>
    </submittedName>
</protein>
<sequence length="174" mass="19947">MQTKNLIKRSPGLYRCGSIGDDHPRVDHESVESSPNWFAYRLIERAACRSDRTKSNETNRDPWRSRLVVDLDVALKVTSSNAFVASHRETRRRQSSSNTGVAFAKNFSDTLASRVNRDNEEMNETRRDESSVDSAPQWRGSKKRGRFADQEYDATLVKASAKKRLPYCTECRSR</sequence>
<feature type="region of interest" description="Disordered" evidence="1">
    <location>
        <begin position="114"/>
        <end position="147"/>
    </location>
</feature>
<evidence type="ECO:0000256" key="1">
    <source>
        <dbReference type="SAM" id="MobiDB-lite"/>
    </source>
</evidence>
<gene>
    <name evidence="2" type="ORF">QLX08_003639</name>
</gene>
<dbReference type="Proteomes" id="UP001432146">
    <property type="component" value="Unassembled WGS sequence"/>
</dbReference>
<name>A0AAW1A6A6_9HYME</name>